<dbReference type="AlphaFoldDB" id="A0A8C5NFP0"/>
<evidence type="ECO:0008006" key="4">
    <source>
        <dbReference type="Google" id="ProtNLM"/>
    </source>
</evidence>
<feature type="chain" id="PRO_5034685849" description="Endonuclease/exonuclease/phosphatase domain-containing protein" evidence="1">
    <location>
        <begin position="21"/>
        <end position="109"/>
    </location>
</feature>
<proteinExistence type="predicted"/>
<dbReference type="Ensembl" id="ENSGWIT00000056115.1">
    <property type="protein sequence ID" value="ENSGWIP00000051973.1"/>
    <property type="gene ID" value="ENSGWIG00000025131.1"/>
</dbReference>
<reference evidence="2" key="1">
    <citation type="submission" date="2020-06" db="EMBL/GenBank/DDBJ databases">
        <authorList>
            <consortium name="Wellcome Sanger Institute Data Sharing"/>
        </authorList>
    </citation>
    <scope>NUCLEOTIDE SEQUENCE [LARGE SCALE GENOMIC DNA]</scope>
</reference>
<name>A0A8C5NFP0_GOUWI</name>
<dbReference type="SUPFAM" id="SSF56219">
    <property type="entry name" value="DNase I-like"/>
    <property type="match status" value="1"/>
</dbReference>
<dbReference type="InterPro" id="IPR036691">
    <property type="entry name" value="Endo/exonu/phosph_ase_sf"/>
</dbReference>
<feature type="signal peptide" evidence="1">
    <location>
        <begin position="1"/>
        <end position="20"/>
    </location>
</feature>
<keyword evidence="3" id="KW-1185">Reference proteome</keyword>
<accession>A0A8C5NFP0</accession>
<reference evidence="2" key="2">
    <citation type="submission" date="2025-08" db="UniProtKB">
        <authorList>
            <consortium name="Ensembl"/>
        </authorList>
    </citation>
    <scope>IDENTIFICATION</scope>
</reference>
<evidence type="ECO:0000313" key="2">
    <source>
        <dbReference type="Ensembl" id="ENSGWIP00000051973.1"/>
    </source>
</evidence>
<evidence type="ECO:0000313" key="3">
    <source>
        <dbReference type="Proteomes" id="UP000694680"/>
    </source>
</evidence>
<dbReference type="Proteomes" id="UP000694680">
    <property type="component" value="Chromosome 5"/>
</dbReference>
<evidence type="ECO:0000256" key="1">
    <source>
        <dbReference type="SAM" id="SignalP"/>
    </source>
</evidence>
<reference evidence="2" key="3">
    <citation type="submission" date="2025-09" db="UniProtKB">
        <authorList>
            <consortium name="Ensembl"/>
        </authorList>
    </citation>
    <scope>IDENTIFICATION</scope>
</reference>
<keyword evidence="1" id="KW-0732">Signal</keyword>
<dbReference type="Gene3D" id="3.60.10.10">
    <property type="entry name" value="Endonuclease/exonuclease/phosphatase"/>
    <property type="match status" value="1"/>
</dbReference>
<protein>
    <recommendedName>
        <fullName evidence="4">Endonuclease/exonuclease/phosphatase domain-containing protein</fullName>
    </recommendedName>
</protein>
<sequence>ALTTHIYMCGLHLLLSDLSAEYLIIGGDFNQALNTSLDRSSKCPHTKPFRFAKVLMDYMEDLGIRDVWILNNPTKKEYTFFSPVHKSFSQTSFFQTVPSRIRFPLKYIL</sequence>
<organism evidence="2 3">
    <name type="scientific">Gouania willdenowi</name>
    <name type="common">Blunt-snouted clingfish</name>
    <name type="synonym">Lepadogaster willdenowi</name>
    <dbReference type="NCBI Taxonomy" id="441366"/>
    <lineage>
        <taxon>Eukaryota</taxon>
        <taxon>Metazoa</taxon>
        <taxon>Chordata</taxon>
        <taxon>Craniata</taxon>
        <taxon>Vertebrata</taxon>
        <taxon>Euteleostomi</taxon>
        <taxon>Actinopterygii</taxon>
        <taxon>Neopterygii</taxon>
        <taxon>Teleostei</taxon>
        <taxon>Neoteleostei</taxon>
        <taxon>Acanthomorphata</taxon>
        <taxon>Ovalentaria</taxon>
        <taxon>Blenniimorphae</taxon>
        <taxon>Blenniiformes</taxon>
        <taxon>Gobiesocoidei</taxon>
        <taxon>Gobiesocidae</taxon>
        <taxon>Gobiesocinae</taxon>
        <taxon>Gouania</taxon>
    </lineage>
</organism>